<accession>A0AA47NPN9</accession>
<sequence length="73" mass="8395">MVALESDSDEEDSIEKCEERYRAQPAIGMEDCPQQWLSKHEGAGLPYTQVLVNTCHISTMQEISAYVEMREMR</sequence>
<dbReference type="EMBL" id="JAOPHQ010006314">
    <property type="protein sequence ID" value="KAK0131962.1"/>
    <property type="molecule type" value="Genomic_DNA"/>
</dbReference>
<dbReference type="AlphaFoldDB" id="A0AA47NPN9"/>
<evidence type="ECO:0000313" key="2">
    <source>
        <dbReference type="Proteomes" id="UP001174136"/>
    </source>
</evidence>
<evidence type="ECO:0000313" key="1">
    <source>
        <dbReference type="EMBL" id="KAK0131962.1"/>
    </source>
</evidence>
<reference evidence="1" key="1">
    <citation type="journal article" date="2023" name="Front. Mar. Sci.">
        <title>A new Merluccius polli reference genome to investigate the effects of global change in West African waters.</title>
        <authorList>
            <person name="Mateo J.L."/>
            <person name="Blanco-Fernandez C."/>
            <person name="Garcia-Vazquez E."/>
            <person name="Machado-Schiaffino G."/>
        </authorList>
    </citation>
    <scope>NUCLEOTIDE SEQUENCE</scope>
    <source>
        <strain evidence="1">C29</strain>
        <tissue evidence="1">Fin</tissue>
    </source>
</reference>
<protein>
    <submittedName>
        <fullName evidence="1">Uncharacterized protein</fullName>
    </submittedName>
</protein>
<dbReference type="Proteomes" id="UP001174136">
    <property type="component" value="Unassembled WGS sequence"/>
</dbReference>
<keyword evidence="2" id="KW-1185">Reference proteome</keyword>
<proteinExistence type="predicted"/>
<name>A0AA47NPN9_MERPO</name>
<comment type="caution">
    <text evidence="1">The sequence shown here is derived from an EMBL/GenBank/DDBJ whole genome shotgun (WGS) entry which is preliminary data.</text>
</comment>
<gene>
    <name evidence="1" type="ORF">N1851_033246</name>
</gene>
<organism evidence="1 2">
    <name type="scientific">Merluccius polli</name>
    <name type="common">Benguela hake</name>
    <name type="synonym">Merluccius cadenati</name>
    <dbReference type="NCBI Taxonomy" id="89951"/>
    <lineage>
        <taxon>Eukaryota</taxon>
        <taxon>Metazoa</taxon>
        <taxon>Chordata</taxon>
        <taxon>Craniata</taxon>
        <taxon>Vertebrata</taxon>
        <taxon>Euteleostomi</taxon>
        <taxon>Actinopterygii</taxon>
        <taxon>Neopterygii</taxon>
        <taxon>Teleostei</taxon>
        <taxon>Neoteleostei</taxon>
        <taxon>Acanthomorphata</taxon>
        <taxon>Zeiogadaria</taxon>
        <taxon>Gadariae</taxon>
        <taxon>Gadiformes</taxon>
        <taxon>Gadoidei</taxon>
        <taxon>Merlucciidae</taxon>
        <taxon>Merluccius</taxon>
    </lineage>
</organism>